<evidence type="ECO:0000256" key="2">
    <source>
        <dbReference type="ARBA" id="ARBA00007441"/>
    </source>
</evidence>
<evidence type="ECO:0000256" key="3">
    <source>
        <dbReference type="ARBA" id="ARBA00022576"/>
    </source>
</evidence>
<dbReference type="InterPro" id="IPR015424">
    <property type="entry name" value="PyrdxlP-dep_Trfase"/>
</dbReference>
<dbReference type="PROSITE" id="PS00105">
    <property type="entry name" value="AA_TRANSFER_CLASS_1"/>
    <property type="match status" value="1"/>
</dbReference>
<dbReference type="AlphaFoldDB" id="A0A1F7H7C3"/>
<comment type="cofactor">
    <cofactor evidence="1 6">
        <name>pyridoxal 5'-phosphate</name>
        <dbReference type="ChEBI" id="CHEBI:597326"/>
    </cofactor>
</comment>
<dbReference type="Proteomes" id="UP000178597">
    <property type="component" value="Unassembled WGS sequence"/>
</dbReference>
<dbReference type="EC" id="2.6.1.-" evidence="6"/>
<comment type="caution">
    <text evidence="8">The sequence shown here is derived from an EMBL/GenBank/DDBJ whole genome shotgun (WGS) entry which is preliminary data.</text>
</comment>
<evidence type="ECO:0000256" key="4">
    <source>
        <dbReference type="ARBA" id="ARBA00022679"/>
    </source>
</evidence>
<keyword evidence="4 6" id="KW-0808">Transferase</keyword>
<comment type="similarity">
    <text evidence="2 6">Belongs to the class-I pyridoxal-phosphate-dependent aminotransferase family.</text>
</comment>
<evidence type="ECO:0000259" key="7">
    <source>
        <dbReference type="Pfam" id="PF00155"/>
    </source>
</evidence>
<dbReference type="InterPro" id="IPR004838">
    <property type="entry name" value="NHTrfase_class1_PyrdxlP-BS"/>
</dbReference>
<dbReference type="Pfam" id="PF00155">
    <property type="entry name" value="Aminotran_1_2"/>
    <property type="match status" value="1"/>
</dbReference>
<dbReference type="GO" id="GO:0008483">
    <property type="term" value="F:transaminase activity"/>
    <property type="evidence" value="ECO:0007669"/>
    <property type="project" value="UniProtKB-KW"/>
</dbReference>
<dbReference type="InterPro" id="IPR004839">
    <property type="entry name" value="Aminotransferase_I/II_large"/>
</dbReference>
<dbReference type="EMBL" id="MFZP01000041">
    <property type="protein sequence ID" value="OGK26582.1"/>
    <property type="molecule type" value="Genomic_DNA"/>
</dbReference>
<dbReference type="Gene3D" id="3.90.1150.10">
    <property type="entry name" value="Aspartate Aminotransferase, domain 1"/>
    <property type="match status" value="1"/>
</dbReference>
<dbReference type="GO" id="GO:0006520">
    <property type="term" value="P:amino acid metabolic process"/>
    <property type="evidence" value="ECO:0007669"/>
    <property type="project" value="InterPro"/>
</dbReference>
<gene>
    <name evidence="8" type="ORF">A3C28_03695</name>
</gene>
<reference evidence="8 9" key="1">
    <citation type="journal article" date="2016" name="Nat. Commun.">
        <title>Thousands of microbial genomes shed light on interconnected biogeochemical processes in an aquifer system.</title>
        <authorList>
            <person name="Anantharaman K."/>
            <person name="Brown C.T."/>
            <person name="Hug L.A."/>
            <person name="Sharon I."/>
            <person name="Castelle C.J."/>
            <person name="Probst A.J."/>
            <person name="Thomas B.C."/>
            <person name="Singh A."/>
            <person name="Wilkins M.J."/>
            <person name="Karaoz U."/>
            <person name="Brodie E.L."/>
            <person name="Williams K.H."/>
            <person name="Hubbard S.S."/>
            <person name="Banfield J.F."/>
        </authorList>
    </citation>
    <scope>NUCLEOTIDE SEQUENCE [LARGE SCALE GENOMIC DNA]</scope>
</reference>
<dbReference type="STRING" id="1802040.A3C28_03695"/>
<name>A0A1F7H7C3_9BACT</name>
<evidence type="ECO:0000256" key="5">
    <source>
        <dbReference type="ARBA" id="ARBA00022898"/>
    </source>
</evidence>
<evidence type="ECO:0000256" key="1">
    <source>
        <dbReference type="ARBA" id="ARBA00001933"/>
    </source>
</evidence>
<dbReference type="CDD" id="cd00609">
    <property type="entry name" value="AAT_like"/>
    <property type="match status" value="1"/>
</dbReference>
<keyword evidence="5" id="KW-0663">Pyridoxal phosphate</keyword>
<dbReference type="GO" id="GO:0030170">
    <property type="term" value="F:pyridoxal phosphate binding"/>
    <property type="evidence" value="ECO:0007669"/>
    <property type="project" value="InterPro"/>
</dbReference>
<dbReference type="InterPro" id="IPR050596">
    <property type="entry name" value="AspAT/PAT-like"/>
</dbReference>
<evidence type="ECO:0000313" key="9">
    <source>
        <dbReference type="Proteomes" id="UP000178597"/>
    </source>
</evidence>
<accession>A0A1F7H7C3</accession>
<dbReference type="PANTHER" id="PTHR46383:SF1">
    <property type="entry name" value="ASPARTATE AMINOTRANSFERASE"/>
    <property type="match status" value="1"/>
</dbReference>
<keyword evidence="3 6" id="KW-0032">Aminotransferase</keyword>
<protein>
    <recommendedName>
        <fullName evidence="6">Aminotransferase</fullName>
        <ecNumber evidence="6">2.6.1.-</ecNumber>
    </recommendedName>
</protein>
<dbReference type="InterPro" id="IPR015422">
    <property type="entry name" value="PyrdxlP-dep_Trfase_small"/>
</dbReference>
<feature type="domain" description="Aminotransferase class I/classII large" evidence="7">
    <location>
        <begin position="37"/>
        <end position="387"/>
    </location>
</feature>
<evidence type="ECO:0000256" key="6">
    <source>
        <dbReference type="RuleBase" id="RU000481"/>
    </source>
</evidence>
<sequence>MKNTNRTVLAKRMDLLQAEGAYAVLNKATQLERKGKKIIHFEIGQPDFPTPKNISEAGIKAIRAGFTKYNPPLGILPLRLEIAKELNKTRKLNVTENNIAVTPSGKAAIFITMASVLEKGDEVIYPDPGFPTYHTLIDYFGSIKKPIPLVEKNNFSFDMKKFRKYFSKKTKLIILNSPSNPTGGLMPIEDLREIAETIKGTSCWVMTDEMYSKIVYDTAIYPSFYGLKGIQDQTILVDGFSKTYSMTGWRIGYMSCPKRIIDKIDYLLTHTVGCTATFTQMAVLEGMKSKQLQLKTMVKEFKKRRDFVVSELNRIKGVNCQIPLGAFYAFPNISSFKKSSRWLANYILENAGVALLDGTAFGTYGEGYFRISYAASLDNLREGIARIKKALLKLS</sequence>
<dbReference type="Gene3D" id="3.40.640.10">
    <property type="entry name" value="Type I PLP-dependent aspartate aminotransferase-like (Major domain)"/>
    <property type="match status" value="1"/>
</dbReference>
<organism evidence="8 9">
    <name type="scientific">Candidatus Roizmanbacteria bacterium RIFCSPHIGHO2_02_FULL_39_9</name>
    <dbReference type="NCBI Taxonomy" id="1802040"/>
    <lineage>
        <taxon>Bacteria</taxon>
        <taxon>Candidatus Roizmaniibacteriota</taxon>
    </lineage>
</organism>
<dbReference type="SUPFAM" id="SSF53383">
    <property type="entry name" value="PLP-dependent transferases"/>
    <property type="match status" value="1"/>
</dbReference>
<evidence type="ECO:0000313" key="8">
    <source>
        <dbReference type="EMBL" id="OGK26582.1"/>
    </source>
</evidence>
<dbReference type="PANTHER" id="PTHR46383">
    <property type="entry name" value="ASPARTATE AMINOTRANSFERASE"/>
    <property type="match status" value="1"/>
</dbReference>
<proteinExistence type="inferred from homology"/>
<dbReference type="InterPro" id="IPR015421">
    <property type="entry name" value="PyrdxlP-dep_Trfase_major"/>
</dbReference>